<reference evidence="1" key="1">
    <citation type="submission" date="2018-05" db="EMBL/GenBank/DDBJ databases">
        <authorList>
            <person name="Lanie J.A."/>
            <person name="Ng W.-L."/>
            <person name="Kazmierczak K.M."/>
            <person name="Andrzejewski T.M."/>
            <person name="Davidsen T.M."/>
            <person name="Wayne K.J."/>
            <person name="Tettelin H."/>
            <person name="Glass J.I."/>
            <person name="Rusch D."/>
            <person name="Podicherti R."/>
            <person name="Tsui H.-C.T."/>
            <person name="Winkler M.E."/>
        </authorList>
    </citation>
    <scope>NUCLEOTIDE SEQUENCE</scope>
</reference>
<sequence>YQRRGWDGAARQAIHHQQIDRYYQWLLGESSHVRRAFIEDLNTESIDAYMKSVGPHREHCRREILGIFPESHFVEPRPRTRVVHKAPTWTAYELVLDVFQGTHSYGYLNLPNDLKPGDRRPVVFCQHGGGGNPRMVTVGDNPTYRGFAGKLAERGFITYAPLSLYADAIVRRCNVIGKTQYSVIAAQYQQVIRWLKTLPFVHPDRIGLYGLSWGGKTAMRLPILVPDFSLTI</sequence>
<name>A0A383E5U4_9ZZZZ</name>
<dbReference type="InterPro" id="IPR029058">
    <property type="entry name" value="AB_hydrolase_fold"/>
</dbReference>
<dbReference type="Gene3D" id="3.40.50.1820">
    <property type="entry name" value="alpha/beta hydrolase"/>
    <property type="match status" value="1"/>
</dbReference>
<evidence type="ECO:0000313" key="1">
    <source>
        <dbReference type="EMBL" id="SVE52101.1"/>
    </source>
</evidence>
<organism evidence="1">
    <name type="scientific">marine metagenome</name>
    <dbReference type="NCBI Taxonomy" id="408172"/>
    <lineage>
        <taxon>unclassified sequences</taxon>
        <taxon>metagenomes</taxon>
        <taxon>ecological metagenomes</taxon>
    </lineage>
</organism>
<dbReference type="SUPFAM" id="SSF53474">
    <property type="entry name" value="alpha/beta-Hydrolases"/>
    <property type="match status" value="1"/>
</dbReference>
<dbReference type="EMBL" id="UINC01223064">
    <property type="protein sequence ID" value="SVE52101.1"/>
    <property type="molecule type" value="Genomic_DNA"/>
</dbReference>
<feature type="non-terminal residue" evidence="1">
    <location>
        <position position="1"/>
    </location>
</feature>
<accession>A0A383E5U4</accession>
<proteinExistence type="predicted"/>
<dbReference type="AlphaFoldDB" id="A0A383E5U4"/>
<feature type="non-terminal residue" evidence="1">
    <location>
        <position position="232"/>
    </location>
</feature>
<gene>
    <name evidence="1" type="ORF">METZ01_LOCUS504955</name>
</gene>
<protein>
    <submittedName>
        <fullName evidence="1">Uncharacterized protein</fullName>
    </submittedName>
</protein>